<sequence length="111" mass="12454">MLRTSTESTGDLDIITRKIVSTGDLVSYVEITNESDGQSFHLHFKVLAEFSWINIIVASAQFRGVVDIDGSSIQPGIRTTKRSLLRALVKKGFTIFREHQSDNQWPETQGD</sequence>
<dbReference type="HOGENOM" id="CLU_2157614_0_0_1"/>
<gene>
    <name evidence="1" type="ORF">HCEG_06437</name>
</gene>
<protein>
    <submittedName>
        <fullName evidence="1">Predicted protein</fullName>
    </submittedName>
</protein>
<dbReference type="EMBL" id="DS990640">
    <property type="protein sequence ID" value="EGC47222.1"/>
    <property type="molecule type" value="Genomic_DNA"/>
</dbReference>
<dbReference type="Proteomes" id="UP000008142">
    <property type="component" value="Unassembled WGS sequence"/>
</dbReference>
<accession>F0ULX2</accession>
<evidence type="ECO:0000313" key="2">
    <source>
        <dbReference type="Proteomes" id="UP000008142"/>
    </source>
</evidence>
<evidence type="ECO:0000313" key="1">
    <source>
        <dbReference type="EMBL" id="EGC47222.1"/>
    </source>
</evidence>
<name>F0ULX2_AJEC8</name>
<proteinExistence type="predicted"/>
<dbReference type="OMA" id="EFSWINI"/>
<dbReference type="AlphaFoldDB" id="F0ULX2"/>
<reference evidence="2" key="1">
    <citation type="submission" date="2008-07" db="EMBL/GenBank/DDBJ databases">
        <title>Annotation of Ajellomyces capsulatus strain H88.</title>
        <authorList>
            <person name="Champion M."/>
            <person name="Cuomo C."/>
            <person name="Ma L.-J."/>
            <person name="Henn M.R."/>
            <person name="Sil A."/>
            <person name="Goldman B."/>
            <person name="Young S.K."/>
            <person name="Kodira C.D."/>
            <person name="Zeng Q."/>
            <person name="Koehrsen M."/>
            <person name="Alvarado L."/>
            <person name="Berlin A."/>
            <person name="Borenstein D."/>
            <person name="Chen Z."/>
            <person name="Engels R."/>
            <person name="Freedman E."/>
            <person name="Gellesch M."/>
            <person name="Goldberg J."/>
            <person name="Griggs A."/>
            <person name="Gujja S."/>
            <person name="Heiman D."/>
            <person name="Hepburn T."/>
            <person name="Howarth C."/>
            <person name="Jen D."/>
            <person name="Larson L."/>
            <person name="Lewis B."/>
            <person name="Mehta T."/>
            <person name="Park D."/>
            <person name="Pearson M."/>
            <person name="Roberts A."/>
            <person name="Saif S."/>
            <person name="Shea T."/>
            <person name="Shenoy N."/>
            <person name="Sisk P."/>
            <person name="Stolte C."/>
            <person name="Sykes S."/>
            <person name="Walk T."/>
            <person name="White J."/>
            <person name="Yandava C."/>
            <person name="Klein B."/>
            <person name="McEwen J.G."/>
            <person name="Puccia R."/>
            <person name="Goldman G.H."/>
            <person name="Felipe M.S."/>
            <person name="Nino-Vega G."/>
            <person name="San-Blas G."/>
            <person name="Taylor J."/>
            <person name="Mendoza L."/>
            <person name="Galagan J."/>
            <person name="Nusbaum C."/>
            <person name="Birren B."/>
        </authorList>
    </citation>
    <scope>NUCLEOTIDE SEQUENCE [LARGE SCALE GENOMIC DNA]</scope>
    <source>
        <strain evidence="2">H88</strain>
    </source>
</reference>
<organism evidence="2">
    <name type="scientific">Ajellomyces capsulatus (strain H88)</name>
    <name type="common">Darling's disease fungus</name>
    <name type="synonym">Histoplasma capsulatum</name>
    <dbReference type="NCBI Taxonomy" id="544711"/>
    <lineage>
        <taxon>Eukaryota</taxon>
        <taxon>Fungi</taxon>
        <taxon>Dikarya</taxon>
        <taxon>Ascomycota</taxon>
        <taxon>Pezizomycotina</taxon>
        <taxon>Eurotiomycetes</taxon>
        <taxon>Eurotiomycetidae</taxon>
        <taxon>Onygenales</taxon>
        <taxon>Ajellomycetaceae</taxon>
        <taxon>Histoplasma</taxon>
    </lineage>
</organism>